<evidence type="ECO:0000313" key="1">
    <source>
        <dbReference type="EMBL" id="DAD78567.1"/>
    </source>
</evidence>
<sequence>MIVREAKKYIEEIDKIIKEFNKILDLCSKDKEQADWVLGRAGITTSWIDMMNISINSMVAYKSILKDRIENAELS</sequence>
<accession>A0A8S5M906</accession>
<organism evidence="1">
    <name type="scientific">Caudovirales sp. ctCiv1</name>
    <dbReference type="NCBI Taxonomy" id="2826769"/>
    <lineage>
        <taxon>Viruses</taxon>
        <taxon>Duplodnaviria</taxon>
        <taxon>Heunggongvirae</taxon>
        <taxon>Uroviricota</taxon>
        <taxon>Caudoviricetes</taxon>
    </lineage>
</organism>
<dbReference type="EMBL" id="BK014846">
    <property type="protein sequence ID" value="DAD78567.1"/>
    <property type="molecule type" value="Genomic_DNA"/>
</dbReference>
<name>A0A8S5M906_9CAUD</name>
<proteinExistence type="predicted"/>
<reference evidence="1" key="1">
    <citation type="journal article" date="2021" name="Proc. Natl. Acad. Sci. U.S.A.">
        <title>A Catalog of Tens of Thousands of Viruses from Human Metagenomes Reveals Hidden Associations with Chronic Diseases.</title>
        <authorList>
            <person name="Tisza M.J."/>
            <person name="Buck C.B."/>
        </authorList>
    </citation>
    <scope>NUCLEOTIDE SEQUENCE</scope>
    <source>
        <strain evidence="1">CtCiv1</strain>
    </source>
</reference>
<protein>
    <submittedName>
        <fullName evidence="1">Uncharacterized protein</fullName>
    </submittedName>
</protein>